<name>A0A6M1LU89_9PROT</name>
<feature type="region of interest" description="Disordered" evidence="1">
    <location>
        <begin position="223"/>
        <end position="245"/>
    </location>
</feature>
<dbReference type="AlphaFoldDB" id="A0A6M1LU89"/>
<proteinExistence type="predicted"/>
<evidence type="ECO:0000256" key="2">
    <source>
        <dbReference type="SAM" id="Phobius"/>
    </source>
</evidence>
<evidence type="ECO:0000256" key="1">
    <source>
        <dbReference type="SAM" id="MobiDB-lite"/>
    </source>
</evidence>
<reference evidence="3 4" key="2">
    <citation type="submission" date="2020-03" db="EMBL/GenBank/DDBJ databases">
        <title>Roseomonas stagni sp. nov., isolated from pond water in Japan.</title>
        <authorList>
            <person name="Furuhata K."/>
            <person name="Miyamoto H."/>
            <person name="Goto K."/>
        </authorList>
    </citation>
    <scope>NUCLEOTIDE SEQUENCE [LARGE SCALE GENOMIC DNA]</scope>
    <source>
        <strain evidence="3 4">PeD5</strain>
    </source>
</reference>
<dbReference type="EMBL" id="JAAIKB010000018">
    <property type="protein sequence ID" value="NGM23757.1"/>
    <property type="molecule type" value="Genomic_DNA"/>
</dbReference>
<accession>A0A6M1LU89</accession>
<protein>
    <submittedName>
        <fullName evidence="3">Uncharacterized protein</fullName>
    </submittedName>
</protein>
<feature type="transmembrane region" description="Helical" evidence="2">
    <location>
        <begin position="7"/>
        <end position="30"/>
    </location>
</feature>
<gene>
    <name evidence="3" type="ORF">G3576_27355</name>
</gene>
<reference evidence="3 4" key="1">
    <citation type="submission" date="2020-02" db="EMBL/GenBank/DDBJ databases">
        <authorList>
            <person name="Kim H.M."/>
            <person name="Jeon C.O."/>
        </authorList>
    </citation>
    <scope>NUCLEOTIDE SEQUENCE [LARGE SCALE GENOMIC DNA]</scope>
    <source>
        <strain evidence="3 4">PeD5</strain>
    </source>
</reference>
<keyword evidence="4" id="KW-1185">Reference proteome</keyword>
<feature type="transmembrane region" description="Helical" evidence="2">
    <location>
        <begin position="36"/>
        <end position="54"/>
    </location>
</feature>
<keyword evidence="2" id="KW-1133">Transmembrane helix</keyword>
<evidence type="ECO:0000313" key="3">
    <source>
        <dbReference type="EMBL" id="NGM23757.1"/>
    </source>
</evidence>
<dbReference type="RefSeq" id="WP_164697668.1">
    <property type="nucleotide sequence ID" value="NZ_JAAIKB010000018.1"/>
</dbReference>
<keyword evidence="2" id="KW-0812">Transmembrane</keyword>
<evidence type="ECO:0000313" key="4">
    <source>
        <dbReference type="Proteomes" id="UP000475385"/>
    </source>
</evidence>
<feature type="compositionally biased region" description="Low complexity" evidence="1">
    <location>
        <begin position="231"/>
        <end position="245"/>
    </location>
</feature>
<organism evidence="3 4">
    <name type="scientific">Falsiroseomonas algicola</name>
    <dbReference type="NCBI Taxonomy" id="2716930"/>
    <lineage>
        <taxon>Bacteria</taxon>
        <taxon>Pseudomonadati</taxon>
        <taxon>Pseudomonadota</taxon>
        <taxon>Alphaproteobacteria</taxon>
        <taxon>Acetobacterales</taxon>
        <taxon>Roseomonadaceae</taxon>
        <taxon>Falsiroseomonas</taxon>
    </lineage>
</organism>
<comment type="caution">
    <text evidence="3">The sequence shown here is derived from an EMBL/GenBank/DDBJ whole genome shotgun (WGS) entry which is preliminary data.</text>
</comment>
<dbReference type="Proteomes" id="UP000475385">
    <property type="component" value="Unassembled WGS sequence"/>
</dbReference>
<sequence>MRGLPKLAFWLLGLTGVGLWTALIMALARLPLPVELALGGMGLVCCFWGHAILFPTERATIAAAAPGRMAREDMLHSVSTAPLPTGAARTLSSRPRRDRNAAMQDIPPGDLPPLLRSPFEEAARMEARRLAEAITATGVFGPVTVTLQADGTALVAPVQAQDAVRLPAATVLRFATLATLPDGLAPNGALQPGQGLWPGKDLQAAMEAHILAATGIAPDAAPLPPAPTPAALPAWATPLPGSRTA</sequence>
<keyword evidence="2" id="KW-0472">Membrane</keyword>
<feature type="region of interest" description="Disordered" evidence="1">
    <location>
        <begin position="82"/>
        <end position="115"/>
    </location>
</feature>